<evidence type="ECO:0000313" key="1">
    <source>
        <dbReference type="EMBL" id="EFH79758.1"/>
    </source>
</evidence>
<dbReference type="RefSeq" id="WP_007921847.1">
    <property type="nucleotide sequence ID" value="NZ_ADVG01000005.1"/>
</dbReference>
<dbReference type="OrthoDB" id="9793188at2"/>
<protein>
    <recommendedName>
        <fullName evidence="3">DUF4262 domain-containing protein</fullName>
    </recommendedName>
</protein>
<organism evidence="1 2">
    <name type="scientific">Ktedonobacter racemifer DSM 44963</name>
    <dbReference type="NCBI Taxonomy" id="485913"/>
    <lineage>
        <taxon>Bacteria</taxon>
        <taxon>Bacillati</taxon>
        <taxon>Chloroflexota</taxon>
        <taxon>Ktedonobacteria</taxon>
        <taxon>Ktedonobacterales</taxon>
        <taxon>Ktedonobacteraceae</taxon>
        <taxon>Ktedonobacter</taxon>
    </lineage>
</organism>
<evidence type="ECO:0008006" key="3">
    <source>
        <dbReference type="Google" id="ProtNLM"/>
    </source>
</evidence>
<dbReference type="AlphaFoldDB" id="D6U797"/>
<gene>
    <name evidence="1" type="ORF">Krac_0258</name>
</gene>
<evidence type="ECO:0000313" key="2">
    <source>
        <dbReference type="Proteomes" id="UP000004508"/>
    </source>
</evidence>
<dbReference type="eggNOG" id="ENOG50334T2">
    <property type="taxonomic scope" value="Bacteria"/>
</dbReference>
<comment type="caution">
    <text evidence="1">The sequence shown here is derived from an EMBL/GenBank/DDBJ whole genome shotgun (WGS) entry which is preliminary data.</text>
</comment>
<keyword evidence="2" id="KW-1185">Reference proteome</keyword>
<dbReference type="Proteomes" id="UP000004508">
    <property type="component" value="Unassembled WGS sequence"/>
</dbReference>
<reference evidence="1 2" key="1">
    <citation type="journal article" date="2011" name="Stand. Genomic Sci.">
        <title>Non-contiguous finished genome sequence and contextual data of the filamentous soil bacterium Ktedonobacter racemifer type strain (SOSP1-21).</title>
        <authorList>
            <person name="Chang Y.J."/>
            <person name="Land M."/>
            <person name="Hauser L."/>
            <person name="Chertkov O."/>
            <person name="Del Rio T.G."/>
            <person name="Nolan M."/>
            <person name="Copeland A."/>
            <person name="Tice H."/>
            <person name="Cheng J.F."/>
            <person name="Lucas S."/>
            <person name="Han C."/>
            <person name="Goodwin L."/>
            <person name="Pitluck S."/>
            <person name="Ivanova N."/>
            <person name="Ovchinikova G."/>
            <person name="Pati A."/>
            <person name="Chen A."/>
            <person name="Palaniappan K."/>
            <person name="Mavromatis K."/>
            <person name="Liolios K."/>
            <person name="Brettin T."/>
            <person name="Fiebig A."/>
            <person name="Rohde M."/>
            <person name="Abt B."/>
            <person name="Goker M."/>
            <person name="Detter J.C."/>
            <person name="Woyke T."/>
            <person name="Bristow J."/>
            <person name="Eisen J.A."/>
            <person name="Markowitz V."/>
            <person name="Hugenholtz P."/>
            <person name="Kyrpides N.C."/>
            <person name="Klenk H.P."/>
            <person name="Lapidus A."/>
        </authorList>
    </citation>
    <scope>NUCLEOTIDE SEQUENCE [LARGE SCALE GENOMIC DNA]</scope>
    <source>
        <strain evidence="2">DSM 44963</strain>
    </source>
</reference>
<proteinExistence type="predicted"/>
<accession>D6U797</accession>
<dbReference type="InterPro" id="IPR025358">
    <property type="entry name" value="DUF4262"/>
</dbReference>
<dbReference type="EMBL" id="ADVG01000005">
    <property type="protein sequence ID" value="EFH79758.1"/>
    <property type="molecule type" value="Genomic_DNA"/>
</dbReference>
<dbReference type="InParanoid" id="D6U797"/>
<dbReference type="Pfam" id="PF14081">
    <property type="entry name" value="DUF4262"/>
    <property type="match status" value="1"/>
</dbReference>
<name>D6U797_KTERA</name>
<sequence>MNAIQQKIISDIQEHGFSMITVGDPDEQLPMFGYTIGLYHTRRLPEVFMIGLPQQSLMQLLNLIAQNMLSGTPYEAGQITTDLIKNGFPCFFGTVASMYYDEYVGQAMNYYAVESFPLLQCVWSDKQQRFPWQPEAEAWFRTRQPLLFNPASYGFSSKDV</sequence>
<dbReference type="STRING" id="485913.Krac_0258"/>